<protein>
    <recommendedName>
        <fullName evidence="1">DUF1618 domain-containing protein</fullName>
    </recommendedName>
</protein>
<evidence type="ECO:0000313" key="3">
    <source>
        <dbReference type="Proteomes" id="UP001231189"/>
    </source>
</evidence>
<dbReference type="Proteomes" id="UP001231189">
    <property type="component" value="Unassembled WGS sequence"/>
</dbReference>
<accession>A0AAD8U0C3</accession>
<keyword evidence="3" id="KW-1185">Reference proteome</keyword>
<gene>
    <name evidence="2" type="ORF">QYE76_014248</name>
</gene>
<evidence type="ECO:0000313" key="2">
    <source>
        <dbReference type="EMBL" id="KAK1697551.1"/>
    </source>
</evidence>
<name>A0AAD8U0C3_LOLMU</name>
<dbReference type="PANTHER" id="PTHR33086:SF83">
    <property type="entry name" value="DUF1618 DOMAIN-CONTAINING PROTEIN"/>
    <property type="match status" value="1"/>
</dbReference>
<dbReference type="Pfam" id="PF07762">
    <property type="entry name" value="DUF1618"/>
    <property type="match status" value="1"/>
</dbReference>
<comment type="caution">
    <text evidence="2">The sequence shown here is derived from an EMBL/GenBank/DDBJ whole genome shotgun (WGS) entry which is preliminary data.</text>
</comment>
<feature type="domain" description="DUF1618" evidence="1">
    <location>
        <begin position="236"/>
        <end position="361"/>
    </location>
</feature>
<reference evidence="2" key="1">
    <citation type="submission" date="2023-07" db="EMBL/GenBank/DDBJ databases">
        <title>A chromosome-level genome assembly of Lolium multiflorum.</title>
        <authorList>
            <person name="Chen Y."/>
            <person name="Copetti D."/>
            <person name="Kolliker R."/>
            <person name="Studer B."/>
        </authorList>
    </citation>
    <scope>NUCLEOTIDE SEQUENCE</scope>
    <source>
        <strain evidence="2">02402/16</strain>
        <tissue evidence="2">Leaf</tissue>
    </source>
</reference>
<organism evidence="2 3">
    <name type="scientific">Lolium multiflorum</name>
    <name type="common">Italian ryegrass</name>
    <name type="synonym">Lolium perenne subsp. multiflorum</name>
    <dbReference type="NCBI Taxonomy" id="4521"/>
    <lineage>
        <taxon>Eukaryota</taxon>
        <taxon>Viridiplantae</taxon>
        <taxon>Streptophyta</taxon>
        <taxon>Embryophyta</taxon>
        <taxon>Tracheophyta</taxon>
        <taxon>Spermatophyta</taxon>
        <taxon>Magnoliopsida</taxon>
        <taxon>Liliopsida</taxon>
        <taxon>Poales</taxon>
        <taxon>Poaceae</taxon>
        <taxon>BOP clade</taxon>
        <taxon>Pooideae</taxon>
        <taxon>Poodae</taxon>
        <taxon>Poeae</taxon>
        <taxon>Poeae Chloroplast Group 2 (Poeae type)</taxon>
        <taxon>Loliodinae</taxon>
        <taxon>Loliinae</taxon>
        <taxon>Lolium</taxon>
    </lineage>
</organism>
<evidence type="ECO:0000259" key="1">
    <source>
        <dbReference type="Pfam" id="PF07762"/>
    </source>
</evidence>
<dbReference type="EMBL" id="JAUUTY010000001">
    <property type="protein sequence ID" value="KAK1697551.1"/>
    <property type="molecule type" value="Genomic_DNA"/>
</dbReference>
<proteinExistence type="predicted"/>
<dbReference type="AlphaFoldDB" id="A0AAD8U0C3"/>
<dbReference type="PANTHER" id="PTHR33086">
    <property type="entry name" value="OS05G0468200 PROTEIN-RELATED"/>
    <property type="match status" value="1"/>
</dbReference>
<dbReference type="InterPro" id="IPR011676">
    <property type="entry name" value="DUF1618"/>
</dbReference>
<sequence length="669" mass="72426">MSLRRLLCLSAGVSGRLRQSLSTGATSRPPWVMFEQAAAAGGMRLRSSALIVEPPGFSQLSVPALNVNTSDVPDPDSDVVQILGGQVCSASGDGLVLVTVYDMRAPAPILAKQGAHHVRQMITEIVPEHYPDTTRFLCNPLTGQVTRLPDIGDGPTQLLCGPHMGVLTQADRGHGPPDRLAVAELQGNRMLRFLSDTGGWELAVTAPCQLPLARRVYFERGQHDQEAVAFGGRLWWVDLTWGAISADPFSDRPEPRFVELPRGSVLPARIEAPTGRLLRTVEEGEALRRGGLGRYRRMGVSDGRLRYAEVWNREPFVLSVFALDDEGSAWTLEHRLVLSRLWSDGDHPWLPLPEKTTPQISAFDPLNGNVIYLSVGEHIVVVDMNREEVIGSSPKDGTSSCVTCVLPPWLESCRIPAAGKKDDGENKTLADVLGISTDGLHMMSGKASPLRVHAIIVTVLNISTSEQKYEFGTAPLVVECKRPDQEGLLFGARFDVPQLPLADAHDPALGQQLFILDINVQPRAAPRQLDESNVGAVAEGIHGDGAPGGVEPPQPVAERQHVVACVYLKLLPRARGHPGRHGTGHWQLVVPLPCFGQEPPQDWAVVPCPEAELSDHESIGLGEQAESRTCLGGTQVRDHREAEQLAAERVADEARDVQLGGGASRGHLV</sequence>